<reference evidence="1 2" key="1">
    <citation type="submission" date="2015-01" db="EMBL/GenBank/DDBJ databases">
        <title>The Genome Sequence of Exophiala spinifera CBS89968.</title>
        <authorList>
            <consortium name="The Broad Institute Genomics Platform"/>
            <person name="Cuomo C."/>
            <person name="de Hoog S."/>
            <person name="Gorbushina A."/>
            <person name="Stielow B."/>
            <person name="Teixiera M."/>
            <person name="Abouelleil A."/>
            <person name="Chapman S.B."/>
            <person name="Priest M."/>
            <person name="Young S.K."/>
            <person name="Wortman J."/>
            <person name="Nusbaum C."/>
            <person name="Birren B."/>
        </authorList>
    </citation>
    <scope>NUCLEOTIDE SEQUENCE [LARGE SCALE GENOMIC DNA]</scope>
    <source>
        <strain evidence="1 2">CBS 89968</strain>
    </source>
</reference>
<evidence type="ECO:0000313" key="2">
    <source>
        <dbReference type="Proteomes" id="UP000053328"/>
    </source>
</evidence>
<name>A0A0D2BG44_9EURO</name>
<accession>A0A0D2BG44</accession>
<sequence length="128" mass="14629">MSSAPISIYKDLSTGCVLQVKVYIQPADEARFWELFRPAYDAVIAEPECRFFVVSKPVPPQPEENVTCLSWVEGWSKPAQWLLEVQMHKSYYEPYISETEKMFVKPRVVELTSAVEGMCDFKLPASTS</sequence>
<dbReference type="OrthoDB" id="4126315at2759"/>
<evidence type="ECO:0000313" key="1">
    <source>
        <dbReference type="EMBL" id="KIW17570.1"/>
    </source>
</evidence>
<organism evidence="1 2">
    <name type="scientific">Exophiala spinifera</name>
    <dbReference type="NCBI Taxonomy" id="91928"/>
    <lineage>
        <taxon>Eukaryota</taxon>
        <taxon>Fungi</taxon>
        <taxon>Dikarya</taxon>
        <taxon>Ascomycota</taxon>
        <taxon>Pezizomycotina</taxon>
        <taxon>Eurotiomycetes</taxon>
        <taxon>Chaetothyriomycetidae</taxon>
        <taxon>Chaetothyriales</taxon>
        <taxon>Herpotrichiellaceae</taxon>
        <taxon>Exophiala</taxon>
    </lineage>
</organism>
<evidence type="ECO:0008006" key="3">
    <source>
        <dbReference type="Google" id="ProtNLM"/>
    </source>
</evidence>
<dbReference type="SUPFAM" id="SSF54909">
    <property type="entry name" value="Dimeric alpha+beta barrel"/>
    <property type="match status" value="1"/>
</dbReference>
<proteinExistence type="predicted"/>
<dbReference type="EMBL" id="KN847494">
    <property type="protein sequence ID" value="KIW17570.1"/>
    <property type="molecule type" value="Genomic_DNA"/>
</dbReference>
<dbReference type="RefSeq" id="XP_016237786.1">
    <property type="nucleotide sequence ID" value="XM_016379109.1"/>
</dbReference>
<protein>
    <recommendedName>
        <fullName evidence="3">ABM domain-containing protein</fullName>
    </recommendedName>
</protein>
<dbReference type="HOGENOM" id="CLU_147503_0_0_1"/>
<keyword evidence="2" id="KW-1185">Reference proteome</keyword>
<dbReference type="InterPro" id="IPR011008">
    <property type="entry name" value="Dimeric_a/b-barrel"/>
</dbReference>
<dbReference type="GeneID" id="27331848"/>
<dbReference type="AlphaFoldDB" id="A0A0D2BG44"/>
<dbReference type="Gene3D" id="3.30.70.100">
    <property type="match status" value="1"/>
</dbReference>
<gene>
    <name evidence="1" type="ORF">PV08_04765</name>
</gene>
<dbReference type="Proteomes" id="UP000053328">
    <property type="component" value="Unassembled WGS sequence"/>
</dbReference>
<dbReference type="VEuPathDB" id="FungiDB:PV08_04765"/>